<evidence type="ECO:0000313" key="3">
    <source>
        <dbReference type="Proteomes" id="UP000324222"/>
    </source>
</evidence>
<dbReference type="EMBL" id="VSRR010000013">
    <property type="protein sequence ID" value="MPC07951.1"/>
    <property type="molecule type" value="Genomic_DNA"/>
</dbReference>
<sequence length="226" mass="23718">MSYPDPFREGGVETQPHSGSTEGLFLPPTTTTTTTTTSGSGPQSLSLSQGSIGANAGAGLTAPAPGSTGAVAGLVKYESDTSALSLQQHHHHLQAPSSPTQPHHPRAHRRNEGLVTSDMSLTSDVRAWNPFNDMTPFSQMSEDNIFGAEFDKIRRGSQSSISNVKSRESLVMSTEDDPFGAAPFIAPGSRRMKTKGGSDPRMNSSEDTTGLTPDLDATGAMSVNVS</sequence>
<comment type="caution">
    <text evidence="2">The sequence shown here is derived from an EMBL/GenBank/DDBJ whole genome shotgun (WGS) entry which is preliminary data.</text>
</comment>
<feature type="compositionally biased region" description="Basic and acidic residues" evidence="1">
    <location>
        <begin position="1"/>
        <end position="11"/>
    </location>
</feature>
<dbReference type="OrthoDB" id="2018507at2759"/>
<dbReference type="AlphaFoldDB" id="A0A5B7CGS3"/>
<feature type="compositionally biased region" description="Low complexity" evidence="1">
    <location>
        <begin position="26"/>
        <end position="50"/>
    </location>
</feature>
<proteinExistence type="predicted"/>
<evidence type="ECO:0000313" key="2">
    <source>
        <dbReference type="EMBL" id="MPC07951.1"/>
    </source>
</evidence>
<feature type="region of interest" description="Disordered" evidence="1">
    <location>
        <begin position="175"/>
        <end position="226"/>
    </location>
</feature>
<feature type="compositionally biased region" description="Polar residues" evidence="1">
    <location>
        <begin position="201"/>
        <end position="211"/>
    </location>
</feature>
<organism evidence="2 3">
    <name type="scientific">Portunus trituberculatus</name>
    <name type="common">Swimming crab</name>
    <name type="synonym">Neptunus trituberculatus</name>
    <dbReference type="NCBI Taxonomy" id="210409"/>
    <lineage>
        <taxon>Eukaryota</taxon>
        <taxon>Metazoa</taxon>
        <taxon>Ecdysozoa</taxon>
        <taxon>Arthropoda</taxon>
        <taxon>Crustacea</taxon>
        <taxon>Multicrustacea</taxon>
        <taxon>Malacostraca</taxon>
        <taxon>Eumalacostraca</taxon>
        <taxon>Eucarida</taxon>
        <taxon>Decapoda</taxon>
        <taxon>Pleocyemata</taxon>
        <taxon>Brachyura</taxon>
        <taxon>Eubrachyura</taxon>
        <taxon>Portunoidea</taxon>
        <taxon>Portunidae</taxon>
        <taxon>Portuninae</taxon>
        <taxon>Portunus</taxon>
    </lineage>
</organism>
<gene>
    <name evidence="2" type="ORF">E2C01_000519</name>
</gene>
<name>A0A5B7CGS3_PORTR</name>
<keyword evidence="3" id="KW-1185">Reference proteome</keyword>
<protein>
    <submittedName>
        <fullName evidence="2">Uncharacterized protein</fullName>
    </submittedName>
</protein>
<feature type="region of interest" description="Disordered" evidence="1">
    <location>
        <begin position="86"/>
        <end position="116"/>
    </location>
</feature>
<dbReference type="Proteomes" id="UP000324222">
    <property type="component" value="Unassembled WGS sequence"/>
</dbReference>
<feature type="region of interest" description="Disordered" evidence="1">
    <location>
        <begin position="1"/>
        <end position="50"/>
    </location>
</feature>
<reference evidence="2 3" key="1">
    <citation type="submission" date="2019-05" db="EMBL/GenBank/DDBJ databases">
        <title>Another draft genome of Portunus trituberculatus and its Hox gene families provides insights of decapod evolution.</title>
        <authorList>
            <person name="Jeong J.-H."/>
            <person name="Song I."/>
            <person name="Kim S."/>
            <person name="Choi T."/>
            <person name="Kim D."/>
            <person name="Ryu S."/>
            <person name="Kim W."/>
        </authorList>
    </citation>
    <scope>NUCLEOTIDE SEQUENCE [LARGE SCALE GENOMIC DNA]</scope>
    <source>
        <tissue evidence="2">Muscle</tissue>
    </source>
</reference>
<evidence type="ECO:0000256" key="1">
    <source>
        <dbReference type="SAM" id="MobiDB-lite"/>
    </source>
</evidence>
<accession>A0A5B7CGS3</accession>